<keyword evidence="4" id="KW-1185">Reference proteome</keyword>
<reference evidence="2" key="2">
    <citation type="submission" date="2017-06" db="EMBL/GenBank/DDBJ databases">
        <title>WGS assembly of Brachypodium distachyon.</title>
        <authorList>
            <consortium name="The International Brachypodium Initiative"/>
            <person name="Lucas S."/>
            <person name="Harmon-Smith M."/>
            <person name="Lail K."/>
            <person name="Tice H."/>
            <person name="Grimwood J."/>
            <person name="Bruce D."/>
            <person name="Barry K."/>
            <person name="Shu S."/>
            <person name="Lindquist E."/>
            <person name="Wang M."/>
            <person name="Pitluck S."/>
            <person name="Vogel J.P."/>
            <person name="Garvin D.F."/>
            <person name="Mockler T.C."/>
            <person name="Schmutz J."/>
            <person name="Rokhsar D."/>
            <person name="Bevan M.W."/>
        </authorList>
    </citation>
    <scope>NUCLEOTIDE SEQUENCE</scope>
    <source>
        <strain evidence="2">Bd21</strain>
    </source>
</reference>
<organism evidence="2">
    <name type="scientific">Brachypodium distachyon</name>
    <name type="common">Purple false brome</name>
    <name type="synonym">Trachynia distachya</name>
    <dbReference type="NCBI Taxonomy" id="15368"/>
    <lineage>
        <taxon>Eukaryota</taxon>
        <taxon>Viridiplantae</taxon>
        <taxon>Streptophyta</taxon>
        <taxon>Embryophyta</taxon>
        <taxon>Tracheophyta</taxon>
        <taxon>Spermatophyta</taxon>
        <taxon>Magnoliopsida</taxon>
        <taxon>Liliopsida</taxon>
        <taxon>Poales</taxon>
        <taxon>Poaceae</taxon>
        <taxon>BOP clade</taxon>
        <taxon>Pooideae</taxon>
        <taxon>Stipodae</taxon>
        <taxon>Brachypodieae</taxon>
        <taxon>Brachypodium</taxon>
    </lineage>
</organism>
<feature type="compositionally biased region" description="Polar residues" evidence="1">
    <location>
        <begin position="52"/>
        <end position="64"/>
    </location>
</feature>
<reference evidence="2 3" key="1">
    <citation type="journal article" date="2010" name="Nature">
        <title>Genome sequencing and analysis of the model grass Brachypodium distachyon.</title>
        <authorList>
            <consortium name="International Brachypodium Initiative"/>
        </authorList>
    </citation>
    <scope>NUCLEOTIDE SEQUENCE [LARGE SCALE GENOMIC DNA]</scope>
    <source>
        <strain evidence="2 3">Bd21</strain>
    </source>
</reference>
<dbReference type="AlphaFoldDB" id="A0A0Q3PCB7"/>
<dbReference type="InParanoid" id="A0A0Q3PCB7"/>
<protein>
    <submittedName>
        <fullName evidence="2 3">Uncharacterized protein</fullName>
    </submittedName>
</protein>
<feature type="compositionally biased region" description="Basic residues" evidence="1">
    <location>
        <begin position="1"/>
        <end position="12"/>
    </location>
</feature>
<feature type="compositionally biased region" description="Polar residues" evidence="1">
    <location>
        <begin position="24"/>
        <end position="44"/>
    </location>
</feature>
<dbReference type="EnsemblPlants" id="KQJ86801">
    <property type="protein sequence ID" value="KQJ86801"/>
    <property type="gene ID" value="BRADI_4g07803v3"/>
</dbReference>
<proteinExistence type="predicted"/>
<sequence>MDHSTHQLHRAGYKPDENLGWRQLPSQKRSPSYSRTGSGPNNKLSRQRLPDPSTSIPNQHQPSPKSFPRIELSPTQLMSRLPSKSIAATTSQQSPSDGFVATTSLPGRIHGQGFNPKTQLQRTGDQILTLFHNSTGKRHHLG</sequence>
<evidence type="ECO:0000313" key="4">
    <source>
        <dbReference type="Proteomes" id="UP000008810"/>
    </source>
</evidence>
<feature type="compositionally biased region" description="Polar residues" evidence="1">
    <location>
        <begin position="86"/>
        <end position="105"/>
    </location>
</feature>
<dbReference type="Proteomes" id="UP000008810">
    <property type="component" value="Chromosome 4"/>
</dbReference>
<dbReference type="Gramene" id="KQJ86801">
    <property type="protein sequence ID" value="KQJ86801"/>
    <property type="gene ID" value="BRADI_4g07803v3"/>
</dbReference>
<accession>A0A0Q3PCB7</accession>
<evidence type="ECO:0000313" key="2">
    <source>
        <dbReference type="EMBL" id="KQJ86801.1"/>
    </source>
</evidence>
<feature type="region of interest" description="Disordered" evidence="1">
    <location>
        <begin position="1"/>
        <end position="117"/>
    </location>
</feature>
<gene>
    <name evidence="2" type="ORF">BRADI_4g07803v3</name>
</gene>
<evidence type="ECO:0000256" key="1">
    <source>
        <dbReference type="SAM" id="MobiDB-lite"/>
    </source>
</evidence>
<name>A0A0Q3PCB7_BRADI</name>
<reference evidence="3" key="3">
    <citation type="submission" date="2018-08" db="UniProtKB">
        <authorList>
            <consortium name="EnsemblPlants"/>
        </authorList>
    </citation>
    <scope>IDENTIFICATION</scope>
    <source>
        <strain evidence="3">cv. Bd21</strain>
    </source>
</reference>
<evidence type="ECO:0000313" key="3">
    <source>
        <dbReference type="EnsemblPlants" id="KQJ86801"/>
    </source>
</evidence>
<dbReference type="EMBL" id="CM000883">
    <property type="protein sequence ID" value="KQJ86801.1"/>
    <property type="molecule type" value="Genomic_DNA"/>
</dbReference>